<protein>
    <submittedName>
        <fullName evidence="1">Uncharacterized protein</fullName>
    </submittedName>
</protein>
<evidence type="ECO:0000313" key="1">
    <source>
        <dbReference type="EMBL" id="JAH79279.1"/>
    </source>
</evidence>
<dbReference type="AlphaFoldDB" id="A0A0E9VME6"/>
<name>A0A0E9VME6_ANGAN</name>
<organism evidence="1">
    <name type="scientific">Anguilla anguilla</name>
    <name type="common">European freshwater eel</name>
    <name type="synonym">Muraena anguilla</name>
    <dbReference type="NCBI Taxonomy" id="7936"/>
    <lineage>
        <taxon>Eukaryota</taxon>
        <taxon>Metazoa</taxon>
        <taxon>Chordata</taxon>
        <taxon>Craniata</taxon>
        <taxon>Vertebrata</taxon>
        <taxon>Euteleostomi</taxon>
        <taxon>Actinopterygii</taxon>
        <taxon>Neopterygii</taxon>
        <taxon>Teleostei</taxon>
        <taxon>Anguilliformes</taxon>
        <taxon>Anguillidae</taxon>
        <taxon>Anguilla</taxon>
    </lineage>
</organism>
<proteinExistence type="predicted"/>
<reference evidence="1" key="1">
    <citation type="submission" date="2014-11" db="EMBL/GenBank/DDBJ databases">
        <authorList>
            <person name="Amaro Gonzalez C."/>
        </authorList>
    </citation>
    <scope>NUCLEOTIDE SEQUENCE</scope>
</reference>
<sequence length="37" mass="4172">MSTGVFFLVRYSLFLKVIKKNSESRFAGSDSICDVLI</sequence>
<accession>A0A0E9VME6</accession>
<dbReference type="EMBL" id="GBXM01029298">
    <property type="protein sequence ID" value="JAH79279.1"/>
    <property type="molecule type" value="Transcribed_RNA"/>
</dbReference>
<reference evidence="1" key="2">
    <citation type="journal article" date="2015" name="Fish Shellfish Immunol.">
        <title>Early steps in the European eel (Anguilla anguilla)-Vibrio vulnificus interaction in the gills: Role of the RtxA13 toxin.</title>
        <authorList>
            <person name="Callol A."/>
            <person name="Pajuelo D."/>
            <person name="Ebbesson L."/>
            <person name="Teles M."/>
            <person name="MacKenzie S."/>
            <person name="Amaro C."/>
        </authorList>
    </citation>
    <scope>NUCLEOTIDE SEQUENCE</scope>
</reference>